<protein>
    <submittedName>
        <fullName evidence="1">Regulator of replication initiation timing</fullName>
    </submittedName>
</protein>
<dbReference type="RefSeq" id="WP_204463800.1">
    <property type="nucleotide sequence ID" value="NZ_JAFBCV010000001.1"/>
</dbReference>
<dbReference type="EMBL" id="JAFBCV010000001">
    <property type="protein sequence ID" value="MBM7837029.1"/>
    <property type="molecule type" value="Genomic_DNA"/>
</dbReference>
<sequence length="47" mass="5528">MVTILFLVLIFIGVFCVFDAIRKLNDNILEQTKEIKALREEVTRMKD</sequence>
<organism evidence="1 2">
    <name type="scientific">Shouchella xiaoxiensis</name>
    <dbReference type="NCBI Taxonomy" id="766895"/>
    <lineage>
        <taxon>Bacteria</taxon>
        <taxon>Bacillati</taxon>
        <taxon>Bacillota</taxon>
        <taxon>Bacilli</taxon>
        <taxon>Bacillales</taxon>
        <taxon>Bacillaceae</taxon>
        <taxon>Shouchella</taxon>
    </lineage>
</organism>
<reference evidence="1" key="1">
    <citation type="submission" date="2021-01" db="EMBL/GenBank/DDBJ databases">
        <title>Genomic Encyclopedia of Type Strains, Phase IV (KMG-IV): sequencing the most valuable type-strain genomes for metagenomic binning, comparative biology and taxonomic classification.</title>
        <authorList>
            <person name="Goeker M."/>
        </authorList>
    </citation>
    <scope>NUCLEOTIDE SEQUENCE</scope>
    <source>
        <strain evidence="1">DSM 21943</strain>
    </source>
</reference>
<name>A0ABS2SNC5_9BACI</name>
<proteinExistence type="predicted"/>
<keyword evidence="2" id="KW-1185">Reference proteome</keyword>
<comment type="caution">
    <text evidence="1">The sequence shown here is derived from an EMBL/GenBank/DDBJ whole genome shotgun (WGS) entry which is preliminary data.</text>
</comment>
<gene>
    <name evidence="1" type="ORF">JOC54_000260</name>
</gene>
<evidence type="ECO:0000313" key="1">
    <source>
        <dbReference type="EMBL" id="MBM7837029.1"/>
    </source>
</evidence>
<accession>A0ABS2SNC5</accession>
<evidence type="ECO:0000313" key="2">
    <source>
        <dbReference type="Proteomes" id="UP001179280"/>
    </source>
</evidence>
<dbReference type="Proteomes" id="UP001179280">
    <property type="component" value="Unassembled WGS sequence"/>
</dbReference>